<dbReference type="Gene3D" id="2.60.40.10">
    <property type="entry name" value="Immunoglobulins"/>
    <property type="match status" value="1"/>
</dbReference>
<evidence type="ECO:0000256" key="4">
    <source>
        <dbReference type="SAM" id="Phobius"/>
    </source>
</evidence>
<dbReference type="PROSITE" id="PS01124">
    <property type="entry name" value="HTH_ARAC_FAMILY_2"/>
    <property type="match status" value="1"/>
</dbReference>
<dbReference type="Gene3D" id="2.130.10.10">
    <property type="entry name" value="YVTN repeat-like/Quinoprotein amine dehydrogenase"/>
    <property type="match status" value="2"/>
</dbReference>
<reference evidence="6" key="2">
    <citation type="journal article" date="2021" name="Sci. Rep.">
        <title>The distribution of antibiotic resistance genes in chicken gut microbiota commensals.</title>
        <authorList>
            <person name="Juricova H."/>
            <person name="Matiasovicova J."/>
            <person name="Kubasova T."/>
            <person name="Cejkova D."/>
            <person name="Rychlik I."/>
        </authorList>
    </citation>
    <scope>NUCLEOTIDE SEQUENCE</scope>
    <source>
        <strain evidence="6">An824</strain>
    </source>
</reference>
<dbReference type="InterPro" id="IPR015943">
    <property type="entry name" value="WD40/YVTN_repeat-like_dom_sf"/>
</dbReference>
<comment type="caution">
    <text evidence="6">The sequence shown here is derived from an EMBL/GenBank/DDBJ whole genome shotgun (WGS) entry which is preliminary data.</text>
</comment>
<proteinExistence type="predicted"/>
<keyword evidence="7" id="KW-1185">Reference proteome</keyword>
<evidence type="ECO:0000313" key="7">
    <source>
        <dbReference type="Proteomes" id="UP000706891"/>
    </source>
</evidence>
<evidence type="ECO:0000256" key="2">
    <source>
        <dbReference type="ARBA" id="ARBA00023125"/>
    </source>
</evidence>
<dbReference type="GO" id="GO:0003700">
    <property type="term" value="F:DNA-binding transcription factor activity"/>
    <property type="evidence" value="ECO:0007669"/>
    <property type="project" value="InterPro"/>
</dbReference>
<dbReference type="InterPro" id="IPR013783">
    <property type="entry name" value="Ig-like_fold"/>
</dbReference>
<accession>A0A939B6H5</accession>
<name>A0A939B6H5_9BACT</name>
<dbReference type="RefSeq" id="WP_205103164.1">
    <property type="nucleotide sequence ID" value="NZ_JACJJG010000004.1"/>
</dbReference>
<evidence type="ECO:0000256" key="1">
    <source>
        <dbReference type="ARBA" id="ARBA00023015"/>
    </source>
</evidence>
<dbReference type="Gene3D" id="1.10.10.60">
    <property type="entry name" value="Homeodomain-like"/>
    <property type="match status" value="1"/>
</dbReference>
<evidence type="ECO:0000259" key="5">
    <source>
        <dbReference type="PROSITE" id="PS01124"/>
    </source>
</evidence>
<dbReference type="InterPro" id="IPR018062">
    <property type="entry name" value="HTH_AraC-typ_CS"/>
</dbReference>
<organism evidence="6 7">
    <name type="scientific">Marseilla massiliensis</name>
    <dbReference type="NCBI Taxonomy" id="1841864"/>
    <lineage>
        <taxon>Bacteria</taxon>
        <taxon>Pseudomonadati</taxon>
        <taxon>Bacteroidota</taxon>
        <taxon>Bacteroidia</taxon>
        <taxon>Bacteroidales</taxon>
        <taxon>Prevotellaceae</taxon>
        <taxon>Marseilla</taxon>
    </lineage>
</organism>
<evidence type="ECO:0000313" key="6">
    <source>
        <dbReference type="EMBL" id="MBM6672686.1"/>
    </source>
</evidence>
<dbReference type="InterPro" id="IPR009057">
    <property type="entry name" value="Homeodomain-like_sf"/>
</dbReference>
<dbReference type="SUPFAM" id="SSF63829">
    <property type="entry name" value="Calcium-dependent phosphotriesterase"/>
    <property type="match status" value="3"/>
</dbReference>
<dbReference type="EMBL" id="JACJJG010000004">
    <property type="protein sequence ID" value="MBM6672686.1"/>
    <property type="molecule type" value="Genomic_DNA"/>
</dbReference>
<dbReference type="SMART" id="SM00342">
    <property type="entry name" value="HTH_ARAC"/>
    <property type="match status" value="1"/>
</dbReference>
<keyword evidence="4" id="KW-1133">Transmembrane helix</keyword>
<reference evidence="6" key="1">
    <citation type="submission" date="2020-08" db="EMBL/GenBank/DDBJ databases">
        <authorList>
            <person name="Cejkova D."/>
            <person name="Kubasova T."/>
            <person name="Jahodarova E."/>
            <person name="Rychlik I."/>
        </authorList>
    </citation>
    <scope>NUCLEOTIDE SEQUENCE</scope>
    <source>
        <strain evidence="6">An824</strain>
    </source>
</reference>
<keyword evidence="2" id="KW-0238">DNA-binding</keyword>
<keyword evidence="4" id="KW-0812">Transmembrane</keyword>
<dbReference type="InterPro" id="IPR018060">
    <property type="entry name" value="HTH_AraC"/>
</dbReference>
<dbReference type="AlphaFoldDB" id="A0A939B6H5"/>
<keyword evidence="3" id="KW-0804">Transcription</keyword>
<dbReference type="Pfam" id="PF12833">
    <property type="entry name" value="HTH_18"/>
    <property type="match status" value="1"/>
</dbReference>
<dbReference type="GO" id="GO:0043565">
    <property type="term" value="F:sequence-specific DNA binding"/>
    <property type="evidence" value="ECO:0007669"/>
    <property type="project" value="InterPro"/>
</dbReference>
<feature type="transmembrane region" description="Helical" evidence="4">
    <location>
        <begin position="478"/>
        <end position="499"/>
    </location>
</feature>
<dbReference type="Proteomes" id="UP000706891">
    <property type="component" value="Unassembled WGS sequence"/>
</dbReference>
<keyword evidence="4" id="KW-0472">Membrane</keyword>
<dbReference type="PANTHER" id="PTHR43280">
    <property type="entry name" value="ARAC-FAMILY TRANSCRIPTIONAL REGULATOR"/>
    <property type="match status" value="1"/>
</dbReference>
<dbReference type="PROSITE" id="PS00041">
    <property type="entry name" value="HTH_ARAC_FAMILY_1"/>
    <property type="match status" value="1"/>
</dbReference>
<sequence length="632" mass="67449">MPAAKWRGRLRREDGNPFSLPTNHITCLYRDGDGTVWVGTSKGGVAYCSVYGLDFSVTALPRHEDASCFWEPGDGSLWIGLDGKGIVQLSADGRVATTIDNTNSALTSNSVIGACRNADGSFYLATYGGGIVRFDGGRLSRPRWGMLPSVRYPHKMAYDAHGNLWIGSVKAGLTRIDASGRATVYTYSNSGLNTNTVTDVVSDRSGRVFVATGTGLAYISDSGGRQRVVAASADTSATSLGRMPITAIAVDGRRMLWVGTAGGLRVYALGGGARPAFRLLSALGPSAGVGVVRAIAEDKSGNMWVTTDRGVLQVTVRAEGGGYRFGCHPYSFGAGGVRPSFAKYSLYCTRGGDIIAGTFGRIVRIDPRSARPWNAARMVTVTGVAVNGQSVRRGGGAIPVLDSGDDLSISVSSFDYMHSADISYLYRLDGDSAWSMAEGNVISLAGMEPGAHVLEITTGTGDGAPPVTRVDIAVRRPVMWSAVFWLLVSFAAVACGYALHVRRKPRRAHAVEAAQPSFGGARGADAEFVARATRIVEEHLGDFEFSVEDFSRLMLVSRSSLYKKLTALTGQSPLEFIRKIRLRRGRELLAGRGLTIAEVAYSVGLSPKQFSKFFKEEYGVLPSRINGDGTEK</sequence>
<dbReference type="Pfam" id="PF07494">
    <property type="entry name" value="Reg_prop"/>
    <property type="match status" value="2"/>
</dbReference>
<dbReference type="PANTHER" id="PTHR43280:SF2">
    <property type="entry name" value="HTH-TYPE TRANSCRIPTIONAL REGULATOR EXSA"/>
    <property type="match status" value="1"/>
</dbReference>
<protein>
    <submittedName>
        <fullName evidence="6">Helix-turn-helix domain-containing protein</fullName>
    </submittedName>
</protein>
<evidence type="ECO:0000256" key="3">
    <source>
        <dbReference type="ARBA" id="ARBA00023163"/>
    </source>
</evidence>
<gene>
    <name evidence="6" type="ORF">H6A34_02155</name>
</gene>
<keyword evidence="1" id="KW-0805">Transcription regulation</keyword>
<feature type="domain" description="HTH araC/xylS-type" evidence="5">
    <location>
        <begin position="530"/>
        <end position="628"/>
    </location>
</feature>
<dbReference type="InterPro" id="IPR011110">
    <property type="entry name" value="Reg_prop"/>
</dbReference>
<dbReference type="SUPFAM" id="SSF46689">
    <property type="entry name" value="Homeodomain-like"/>
    <property type="match status" value="1"/>
</dbReference>